<comment type="caution">
    <text evidence="3">The sequence shown here is derived from an EMBL/GenBank/DDBJ whole genome shotgun (WGS) entry which is preliminary data.</text>
</comment>
<sequence>MQWFAKLVNIAANTVTDSLWQANCPLCRRSTDRILCKDCDRQISACQSPEFLQADYPILPDLPLYSWGIYDGALKRAIAACKYGNHPAIMEAIAEKIAATWKRSPHAKEFIQNHKKLSVIPIPLHANKLKSRGFNQAEILAHRFCDLIAWPCHPQFLQRVKDTKAQMQTKSITEREQNLSHAFAVPLLHRSPQTNPRSVILVDDIYTTGATIREAITTLAHSNLIVRAVIVISRPQFKK</sequence>
<dbReference type="Pfam" id="PF00156">
    <property type="entry name" value="Pribosyltran"/>
    <property type="match status" value="1"/>
</dbReference>
<evidence type="ECO:0000313" key="4">
    <source>
        <dbReference type="Proteomes" id="UP001152872"/>
    </source>
</evidence>
<organism evidence="3 4">
    <name type="scientific">Pseudanabaena catenata USMAC16</name>
    <dbReference type="NCBI Taxonomy" id="1855837"/>
    <lineage>
        <taxon>Bacteria</taxon>
        <taxon>Bacillati</taxon>
        <taxon>Cyanobacteriota</taxon>
        <taxon>Cyanophyceae</taxon>
        <taxon>Pseudanabaenales</taxon>
        <taxon>Pseudanabaenaceae</taxon>
        <taxon>Pseudanabaena</taxon>
    </lineage>
</organism>
<keyword evidence="4" id="KW-1185">Reference proteome</keyword>
<comment type="similarity">
    <text evidence="1">Belongs to the ComF/GntX family.</text>
</comment>
<accession>A0A9X4MBD1</accession>
<proteinExistence type="inferred from homology"/>
<evidence type="ECO:0000259" key="2">
    <source>
        <dbReference type="Pfam" id="PF00156"/>
    </source>
</evidence>
<name>A0A9X4MBD1_9CYAN</name>
<dbReference type="RefSeq" id="WP_009626704.1">
    <property type="nucleotide sequence ID" value="NZ_VBTY01000056.1"/>
</dbReference>
<feature type="domain" description="Phosphoribosyltransferase" evidence="2">
    <location>
        <begin position="130"/>
        <end position="236"/>
    </location>
</feature>
<evidence type="ECO:0000256" key="1">
    <source>
        <dbReference type="ARBA" id="ARBA00008007"/>
    </source>
</evidence>
<dbReference type="AlphaFoldDB" id="A0A9X4MBD1"/>
<dbReference type="SUPFAM" id="SSF53271">
    <property type="entry name" value="PRTase-like"/>
    <property type="match status" value="1"/>
</dbReference>
<reference evidence="3" key="1">
    <citation type="submission" date="2019-05" db="EMBL/GenBank/DDBJ databases">
        <title>Whole genome sequencing of Pseudanabaena catenata USMAC16.</title>
        <authorList>
            <person name="Khan Z."/>
            <person name="Omar W.M."/>
            <person name="Convey P."/>
            <person name="Merican F."/>
            <person name="Najimudin N."/>
        </authorList>
    </citation>
    <scope>NUCLEOTIDE SEQUENCE</scope>
    <source>
        <strain evidence="3">USMAC16</strain>
    </source>
</reference>
<evidence type="ECO:0000313" key="3">
    <source>
        <dbReference type="EMBL" id="MDG3494621.1"/>
    </source>
</evidence>
<dbReference type="Gene3D" id="3.40.50.2020">
    <property type="match status" value="1"/>
</dbReference>
<gene>
    <name evidence="3" type="ORF">FEV09_08615</name>
</gene>
<dbReference type="Proteomes" id="UP001152872">
    <property type="component" value="Unassembled WGS sequence"/>
</dbReference>
<dbReference type="InterPro" id="IPR051910">
    <property type="entry name" value="ComF/GntX_DNA_util-trans"/>
</dbReference>
<dbReference type="PANTHER" id="PTHR47505:SF1">
    <property type="entry name" value="DNA UTILIZATION PROTEIN YHGH"/>
    <property type="match status" value="1"/>
</dbReference>
<dbReference type="EMBL" id="VBTY01000056">
    <property type="protein sequence ID" value="MDG3494621.1"/>
    <property type="molecule type" value="Genomic_DNA"/>
</dbReference>
<protein>
    <submittedName>
        <fullName evidence="3">ComF family protein</fullName>
    </submittedName>
</protein>
<dbReference type="CDD" id="cd06223">
    <property type="entry name" value="PRTases_typeI"/>
    <property type="match status" value="1"/>
</dbReference>
<dbReference type="PANTHER" id="PTHR47505">
    <property type="entry name" value="DNA UTILIZATION PROTEIN YHGH"/>
    <property type="match status" value="1"/>
</dbReference>
<dbReference type="InterPro" id="IPR000836">
    <property type="entry name" value="PRTase_dom"/>
</dbReference>
<dbReference type="InterPro" id="IPR029057">
    <property type="entry name" value="PRTase-like"/>
</dbReference>